<reference evidence="2 3" key="1">
    <citation type="submission" date="2016-10" db="EMBL/GenBank/DDBJ databases">
        <authorList>
            <person name="de Groot N.N."/>
        </authorList>
    </citation>
    <scope>NUCLEOTIDE SEQUENCE [LARGE SCALE GENOMIC DNA]</scope>
    <source>
        <strain evidence="2 3">ASO4-2</strain>
    </source>
</reference>
<dbReference type="PANTHER" id="PTHR34475">
    <property type="match status" value="1"/>
</dbReference>
<organism evidence="2 3">
    <name type="scientific">Desulfonatronum thiosulfatophilum</name>
    <dbReference type="NCBI Taxonomy" id="617002"/>
    <lineage>
        <taxon>Bacteria</taxon>
        <taxon>Pseudomonadati</taxon>
        <taxon>Thermodesulfobacteriota</taxon>
        <taxon>Desulfovibrionia</taxon>
        <taxon>Desulfovibrionales</taxon>
        <taxon>Desulfonatronaceae</taxon>
        <taxon>Desulfonatronum</taxon>
    </lineage>
</organism>
<dbReference type="InterPro" id="IPR050400">
    <property type="entry name" value="Bact_Cytoskel_RodZ"/>
</dbReference>
<dbReference type="InterPro" id="IPR010982">
    <property type="entry name" value="Lambda_DNA-bd_dom_sf"/>
</dbReference>
<evidence type="ECO:0000313" key="2">
    <source>
        <dbReference type="EMBL" id="SDB20655.1"/>
    </source>
</evidence>
<keyword evidence="3" id="KW-1185">Reference proteome</keyword>
<dbReference type="RefSeq" id="WP_092118021.1">
    <property type="nucleotide sequence ID" value="NZ_FMXO01000005.1"/>
</dbReference>
<evidence type="ECO:0000256" key="1">
    <source>
        <dbReference type="SAM" id="Phobius"/>
    </source>
</evidence>
<dbReference type="OrthoDB" id="9797543at2"/>
<keyword evidence="1" id="KW-1133">Transmembrane helix</keyword>
<dbReference type="Gene3D" id="1.10.260.40">
    <property type="entry name" value="lambda repressor-like DNA-binding domains"/>
    <property type="match status" value="1"/>
</dbReference>
<gene>
    <name evidence="2" type="ORF">SAMN05660653_00984</name>
</gene>
<proteinExistence type="predicted"/>
<dbReference type="AlphaFoldDB" id="A0A1G6BJ65"/>
<dbReference type="STRING" id="617002.SAMN05660653_00984"/>
<dbReference type="PANTHER" id="PTHR34475:SF1">
    <property type="entry name" value="CYTOSKELETON PROTEIN RODZ"/>
    <property type="match status" value="1"/>
</dbReference>
<sequence length="322" mass="35422">MDMNELGKMLQSERLRQGLELADVTTATRINSSALKAIEEADEAALPHPVYLKSFVRNYANFLGLDTAPLEDVLREFNAESDLTKWSPVEQVPTGRSFPFLGSSVAVAVLITFIGGGIWLFQKDYFDLTGLTAQKNPPAAQKTSPWDALPEESTAKLLGPLDQPEQILDISFNNLETAPEAASGVQFKLEDGQTVEVASLQEQSEERIAVLQDLDLRKAALGNVQLSVAEGGFLASFDLSNLTNDILSGKISINFISKDDETYWALGNEEIPQFRIRNFRNINTRLHLPSGLDKNDLAATQIVVTDSHGENIIVKSFPMKNV</sequence>
<keyword evidence="1" id="KW-0472">Membrane</keyword>
<dbReference type="Pfam" id="PF13413">
    <property type="entry name" value="HTH_25"/>
    <property type="match status" value="1"/>
</dbReference>
<name>A0A1G6BJ65_9BACT</name>
<evidence type="ECO:0000313" key="3">
    <source>
        <dbReference type="Proteomes" id="UP000198771"/>
    </source>
</evidence>
<protein>
    <submittedName>
        <fullName evidence="2">Helix-turn-helix domain-containing protein</fullName>
    </submittedName>
</protein>
<accession>A0A1G6BJ65</accession>
<keyword evidence="1" id="KW-0812">Transmembrane</keyword>
<dbReference type="EMBL" id="FMXO01000005">
    <property type="protein sequence ID" value="SDB20655.1"/>
    <property type="molecule type" value="Genomic_DNA"/>
</dbReference>
<dbReference type="GO" id="GO:0003677">
    <property type="term" value="F:DNA binding"/>
    <property type="evidence" value="ECO:0007669"/>
    <property type="project" value="InterPro"/>
</dbReference>
<feature type="transmembrane region" description="Helical" evidence="1">
    <location>
        <begin position="100"/>
        <end position="121"/>
    </location>
</feature>
<dbReference type="Proteomes" id="UP000198771">
    <property type="component" value="Unassembled WGS sequence"/>
</dbReference>